<dbReference type="EMBL" id="CP048113">
    <property type="protein sequence ID" value="QHS59362.1"/>
    <property type="molecule type" value="Genomic_DNA"/>
</dbReference>
<feature type="transmembrane region" description="Helical" evidence="6">
    <location>
        <begin position="675"/>
        <end position="696"/>
    </location>
</feature>
<reference evidence="9 10" key="1">
    <citation type="submission" date="2020-01" db="EMBL/GenBank/DDBJ databases">
        <title>Complete genome sequence of Chitinophaga sp. H33E-04 isolated from quinoa roots.</title>
        <authorList>
            <person name="Weon H.-Y."/>
            <person name="Lee S.A."/>
        </authorList>
    </citation>
    <scope>NUCLEOTIDE SEQUENCE [LARGE SCALE GENOMIC DNA]</scope>
    <source>
        <strain evidence="9 10">H33E-04</strain>
    </source>
</reference>
<dbReference type="Proteomes" id="UP000476411">
    <property type="component" value="Chromosome"/>
</dbReference>
<evidence type="ECO:0000256" key="1">
    <source>
        <dbReference type="ARBA" id="ARBA00004651"/>
    </source>
</evidence>
<dbReference type="PANTHER" id="PTHR30572:SF18">
    <property type="entry name" value="ABC-TYPE MACROLIDE FAMILY EXPORT SYSTEM PERMEASE COMPONENT 2"/>
    <property type="match status" value="1"/>
</dbReference>
<proteinExistence type="predicted"/>
<feature type="transmembrane region" description="Helical" evidence="6">
    <location>
        <begin position="756"/>
        <end position="776"/>
    </location>
</feature>
<evidence type="ECO:0000256" key="4">
    <source>
        <dbReference type="ARBA" id="ARBA00022989"/>
    </source>
</evidence>
<dbReference type="RefSeq" id="WP_162331059.1">
    <property type="nucleotide sequence ID" value="NZ_CP048113.1"/>
</dbReference>
<comment type="subcellular location">
    <subcellularLocation>
        <location evidence="1">Cell membrane</location>
        <topology evidence="1">Multi-pass membrane protein</topology>
    </subcellularLocation>
</comment>
<keyword evidence="2" id="KW-1003">Cell membrane</keyword>
<feature type="transmembrane region" description="Helical" evidence="6">
    <location>
        <begin position="424"/>
        <end position="448"/>
    </location>
</feature>
<keyword evidence="3 6" id="KW-0812">Transmembrane</keyword>
<keyword evidence="10" id="KW-1185">Reference proteome</keyword>
<feature type="domain" description="MacB-like periplasmic core" evidence="8">
    <location>
        <begin position="493"/>
        <end position="596"/>
    </location>
</feature>
<dbReference type="InterPro" id="IPR025857">
    <property type="entry name" value="MacB_PCD"/>
</dbReference>
<dbReference type="Pfam" id="PF12704">
    <property type="entry name" value="MacB_PCD"/>
    <property type="match status" value="2"/>
</dbReference>
<organism evidence="9 10">
    <name type="scientific">Chitinophaga agri</name>
    <dbReference type="NCBI Taxonomy" id="2703787"/>
    <lineage>
        <taxon>Bacteria</taxon>
        <taxon>Pseudomonadati</taxon>
        <taxon>Bacteroidota</taxon>
        <taxon>Chitinophagia</taxon>
        <taxon>Chitinophagales</taxon>
        <taxon>Chitinophagaceae</taxon>
        <taxon>Chitinophaga</taxon>
    </lineage>
</organism>
<feature type="domain" description="ABC3 transporter permease C-terminal" evidence="7">
    <location>
        <begin position="675"/>
        <end position="788"/>
    </location>
</feature>
<feature type="transmembrane region" description="Helical" evidence="6">
    <location>
        <begin position="379"/>
        <end position="403"/>
    </location>
</feature>
<protein>
    <submittedName>
        <fullName evidence="9">FtsX-like permease family protein</fullName>
    </submittedName>
</protein>
<feature type="transmembrane region" description="Helical" evidence="6">
    <location>
        <begin position="21"/>
        <end position="42"/>
    </location>
</feature>
<evidence type="ECO:0000259" key="8">
    <source>
        <dbReference type="Pfam" id="PF12704"/>
    </source>
</evidence>
<sequence length="795" mass="89261">MIRNYFKIAWRNLKKSKGYTFINVGGLATGMAVALLIGLWIWDEVSFDKYNRNYNRIAQVMQHQTFNGEVATWQTTPYYLGDVLRDQYGDNFKQVIKSSWDLYKVLAVGEKKLRKVGRFMEAGGPELIDLRMKSGVRDGLKDRASVLLSASAAATYFGNDNPVGKIVRIDNKASLIVKGVYEDLPDNSLFGNLDFIASWDVHIDKYMSWIKTVPDPWGSNAFLVFVRLADHADLNKVSARIANAKLDNVRTEDKRFKPVVFLHPMSKWHLRQEFRNGINTGGRIQFVWLFGVIGIAVLLLACINFMNLSTARSEKRAREVGIRKAVGSFRQQLIWQFFCESILVVAIGFIIAVVLAQLALPFFNSIASKKMTLPWGSPFFWLTGIVVVLVTGFIAGSYPAFYLSSFQPVRVLKGTFRTGRNAALPRKILVVLQFSVSLVLIIGTIVVFRQVNFARNRPVGYTREGLLSVELGLTDIHDHFDAIRSELKNAGAIIDMAEASTPVTTVWQTNGDLRWKGKDPAMTVDMPTQTVSPEYGQTIGWQFVAGRNFSTDYGSDSTSFILNESAVRLMGLKDPVGETIYWDGHPFTVVGVIKDLVAESPYDPIRPSMYVMNKQFLGILNIRINPAMSTHEALSKIAEVFRKYSPEQPFDYQFVDVQYASKFGNEVRIGQLTTVFSILAILISCLGLFGMAAYMAEQRTKEIGVRKVMGASVFNLWAMLSKDFLLLTGLALVIAVPLAYYAMHTWLQQYSYRSDLAWWIFLVAGVGILLVTLLTVSFQSIKAALMNPVKSLRAD</sequence>
<dbReference type="GO" id="GO:0005886">
    <property type="term" value="C:plasma membrane"/>
    <property type="evidence" value="ECO:0007669"/>
    <property type="project" value="UniProtKB-SubCell"/>
</dbReference>
<feature type="domain" description="MacB-like periplasmic core" evidence="8">
    <location>
        <begin position="20"/>
        <end position="243"/>
    </location>
</feature>
<evidence type="ECO:0000256" key="6">
    <source>
        <dbReference type="SAM" id="Phobius"/>
    </source>
</evidence>
<evidence type="ECO:0000313" key="10">
    <source>
        <dbReference type="Proteomes" id="UP000476411"/>
    </source>
</evidence>
<feature type="transmembrane region" description="Helical" evidence="6">
    <location>
        <begin position="286"/>
        <end position="308"/>
    </location>
</feature>
<dbReference type="Pfam" id="PF02687">
    <property type="entry name" value="FtsX"/>
    <property type="match status" value="2"/>
</dbReference>
<evidence type="ECO:0000256" key="3">
    <source>
        <dbReference type="ARBA" id="ARBA00022692"/>
    </source>
</evidence>
<dbReference type="InterPro" id="IPR003838">
    <property type="entry name" value="ABC3_permease_C"/>
</dbReference>
<feature type="domain" description="ABC3 transporter permease C-terminal" evidence="7">
    <location>
        <begin position="292"/>
        <end position="408"/>
    </location>
</feature>
<feature type="transmembrane region" description="Helical" evidence="6">
    <location>
        <begin position="333"/>
        <end position="359"/>
    </location>
</feature>
<evidence type="ECO:0000256" key="2">
    <source>
        <dbReference type="ARBA" id="ARBA00022475"/>
    </source>
</evidence>
<name>A0A6B9ZAH5_9BACT</name>
<accession>A0A6B9ZAH5</accession>
<dbReference type="InterPro" id="IPR050250">
    <property type="entry name" value="Macrolide_Exporter_MacB"/>
</dbReference>
<dbReference type="AlphaFoldDB" id="A0A6B9ZAH5"/>
<dbReference type="GO" id="GO:0022857">
    <property type="term" value="F:transmembrane transporter activity"/>
    <property type="evidence" value="ECO:0007669"/>
    <property type="project" value="TreeGrafter"/>
</dbReference>
<evidence type="ECO:0000313" key="9">
    <source>
        <dbReference type="EMBL" id="QHS59362.1"/>
    </source>
</evidence>
<keyword evidence="5 6" id="KW-0472">Membrane</keyword>
<gene>
    <name evidence="9" type="ORF">GWR21_07115</name>
</gene>
<feature type="transmembrane region" description="Helical" evidence="6">
    <location>
        <begin position="724"/>
        <end position="744"/>
    </location>
</feature>
<evidence type="ECO:0000259" key="7">
    <source>
        <dbReference type="Pfam" id="PF02687"/>
    </source>
</evidence>
<keyword evidence="4 6" id="KW-1133">Transmembrane helix</keyword>
<dbReference type="PANTHER" id="PTHR30572">
    <property type="entry name" value="MEMBRANE COMPONENT OF TRANSPORTER-RELATED"/>
    <property type="match status" value="1"/>
</dbReference>
<dbReference type="KEGG" id="chih:GWR21_07115"/>
<evidence type="ECO:0000256" key="5">
    <source>
        <dbReference type="ARBA" id="ARBA00023136"/>
    </source>
</evidence>